<dbReference type="InterPro" id="IPR004012">
    <property type="entry name" value="Run_dom"/>
</dbReference>
<dbReference type="PANTHER" id="PTHR46070:SF3">
    <property type="entry name" value="DENN DOMAIN-CONTAINING PROTEIN 5B"/>
    <property type="match status" value="1"/>
</dbReference>
<dbReference type="InterPro" id="IPR001194">
    <property type="entry name" value="cDENN_dom"/>
</dbReference>
<dbReference type="SUPFAM" id="SSF140741">
    <property type="entry name" value="RUN domain-like"/>
    <property type="match status" value="2"/>
</dbReference>
<dbReference type="SMART" id="SM00800">
    <property type="entry name" value="uDENN"/>
    <property type="match status" value="1"/>
</dbReference>
<dbReference type="SUPFAM" id="SSF49723">
    <property type="entry name" value="Lipase/lipooxygenase domain (PLAT/LH2 domain)"/>
    <property type="match status" value="1"/>
</dbReference>
<dbReference type="SMART" id="SM00801">
    <property type="entry name" value="dDENN"/>
    <property type="match status" value="1"/>
</dbReference>
<dbReference type="InterPro" id="IPR036392">
    <property type="entry name" value="PLAT/LH2_dom_sf"/>
</dbReference>
<keyword evidence="4" id="KW-0344">Guanine-nucleotide releasing factor</keyword>
<evidence type="ECO:0000259" key="9">
    <source>
        <dbReference type="PROSITE" id="PS50095"/>
    </source>
</evidence>
<dbReference type="Gene3D" id="1.20.58.900">
    <property type="match status" value="3"/>
</dbReference>
<dbReference type="Ensembl" id="ENSOSUT00000019994.1">
    <property type="protein sequence ID" value="ENSOSUP00000019370.1"/>
    <property type="gene ID" value="ENSOSUG00000013620.1"/>
</dbReference>
<dbReference type="InterPro" id="IPR005113">
    <property type="entry name" value="uDENN_dom"/>
</dbReference>
<evidence type="ECO:0000256" key="7">
    <source>
        <dbReference type="PROSITE-ProRule" id="PRU00152"/>
    </source>
</evidence>
<dbReference type="InterPro" id="IPR047277">
    <property type="entry name" value="PLAT_RAB6IP1"/>
</dbReference>
<keyword evidence="5" id="KW-0677">Repeat</keyword>
<evidence type="ECO:0000256" key="5">
    <source>
        <dbReference type="ARBA" id="ARBA00022737"/>
    </source>
</evidence>
<evidence type="ECO:0000256" key="1">
    <source>
        <dbReference type="ARBA" id="ARBA00004370"/>
    </source>
</evidence>
<dbReference type="FunFam" id="1.20.58.900:FF:000003">
    <property type="entry name" value="DENN domain containing 5A"/>
    <property type="match status" value="1"/>
</dbReference>
<reference evidence="12" key="2">
    <citation type="submission" date="2025-09" db="UniProtKB">
        <authorList>
            <consortium name="Ensembl"/>
        </authorList>
    </citation>
    <scope>IDENTIFICATION</scope>
</reference>
<evidence type="ECO:0000313" key="12">
    <source>
        <dbReference type="Ensembl" id="ENSOSUP00000019370.1"/>
    </source>
</evidence>
<dbReference type="PROSITE" id="PS50095">
    <property type="entry name" value="PLAT"/>
    <property type="match status" value="1"/>
</dbReference>
<evidence type="ECO:0000256" key="2">
    <source>
        <dbReference type="ARBA" id="ARBA00006664"/>
    </source>
</evidence>
<feature type="compositionally biased region" description="Polar residues" evidence="8">
    <location>
        <begin position="661"/>
        <end position="675"/>
    </location>
</feature>
<dbReference type="FunFam" id="2.60.60.20:FF:000001">
    <property type="entry name" value="DENN domain containing 5B"/>
    <property type="match status" value="1"/>
</dbReference>
<dbReference type="Gene3D" id="3.30.450.200">
    <property type="match status" value="1"/>
</dbReference>
<dbReference type="InterPro" id="IPR047292">
    <property type="entry name" value="RUN2_DENND5B"/>
</dbReference>
<dbReference type="InterPro" id="IPR037213">
    <property type="entry name" value="Run_dom_sf"/>
</dbReference>
<evidence type="ECO:0000256" key="6">
    <source>
        <dbReference type="ARBA" id="ARBA00023136"/>
    </source>
</evidence>
<dbReference type="SMART" id="SM00799">
    <property type="entry name" value="DENN"/>
    <property type="match status" value="1"/>
</dbReference>
<feature type="domain" description="UDENN" evidence="10">
    <location>
        <begin position="34"/>
        <end position="576"/>
    </location>
</feature>
<sequence length="1306" mass="148606">MSGSGAPGPGAAPCRFAHYFVLCGIDAESGLEPDELAGENFDQSPLRRTFKSKVLAHYPQNIEWNPFDQDAVNMLCMPKGLSFRTQADNRDPQLHSFIITREDGSRTYGFVLTFYEEVTSKQICTAMQTLYQMHNAEQYSSVCASSSCSMDSLASSIDEGDATSLAKLQRYNSYDISRDTLYVSKCICLITPLPFMQACKKFLIQLYKAVTSQQPPPLPLESYIHNILYEVPLPPPGRSLKFYGVYEPIICQRPGPNELPLSDYPLREVFELLGLENLVQVFTCVLLEMQILLYSQDYQRLMTVAEGITTLLFPFQWQHVYVPILPASLLHFLDAPVPYLMGLQSKEGTDRSKLELPQEANLCFVDIDNHFIELPEEFPQFPNKLEFIQEISEVLLQFGIPPEGNLHCSDSTTKLKNLVLSDLVNDKKNGNIPSNALNMYELLKGNETIARLQALAKRTGVTMEKMTITAPLVEKEKDGKLPCEEVELRDYKLNVQLREVFANRFTQMFADYEAFVIQAAPDMESWLTNREQMQNFDKASFLSDQPEPYLPFLSHFIETQMFATFIDNKIISQWEEKDPFLRVFDSRIEKIRLYNVRAPALRTSNYQKCSTLKEAAQSIEQRLLKIDHTAIHPHLLDMKIGQGKYEQGFFPKLQSDVLATGPTNNNRWASRSTTAQRRKDRLRQHSEHIGLDNDLREPSEELLLRQNSMAFWEWDQGPPPPARPPKKSFSECCLKYMQEARSLGKNLRQPKLSDLSPAVIAQTNWKFVEGLLKECRMKTKRMLVEKMGHEAVELGHGEANITGLEENTLIASLCDLLERIWSHGLQVKQGKSALWSHLLQYQEREEKQEHSAESPVAVGTERRKSDTGITLPTLRVSLIQDMRHVQNMSEIKTDVGRARAWIRLSLEKKLLSQHLKQLLSNQALAKKLYKRYAFLRCEEEREQFLYHLLSLNAVDYFCFTSVFTTIMIPYRSVIIPIKKLSNAITTSNPWICVSGELGDTGVMQIPKNHLEMTFECQNLGKLTTVQIGHDNSGLLAKWLVDCVMVRNEITGHTYKFPCGRWLGKGVDDGSLERILIGELVSSTSDEELGKQCRTPPQQKSPTTARRLSITSLTGKNTKPNAGQIQEGIGEAVNNIVKHFHKPEKERGSLTILLCGENGLVAALEQVFHHGFKSARIFHKNVFIWDFIEKAVAYFETTDQIGDNEEALLLQRSSCKTFCHYVNAINTAPRNIGKDGKFQILVCLGTRDHLLSQWIPLLAECPPITRMYEENALLRDRMTVNSLIRVLQTLQDFNIILEGSLIKGVDV</sequence>
<protein>
    <submittedName>
        <fullName evidence="12">DENN domain containing 5B</fullName>
    </submittedName>
</protein>
<dbReference type="CDD" id="cd01757">
    <property type="entry name" value="PLAT_RAB6IP1"/>
    <property type="match status" value="1"/>
</dbReference>
<evidence type="ECO:0000313" key="13">
    <source>
        <dbReference type="Proteomes" id="UP000694552"/>
    </source>
</evidence>
<evidence type="ECO:0000256" key="3">
    <source>
        <dbReference type="ARBA" id="ARBA00022553"/>
    </source>
</evidence>
<dbReference type="CDD" id="cd17693">
    <property type="entry name" value="RUN2_DENND5B"/>
    <property type="match status" value="1"/>
</dbReference>
<evidence type="ECO:0000256" key="4">
    <source>
        <dbReference type="ARBA" id="ARBA00022658"/>
    </source>
</evidence>
<dbReference type="SMART" id="SM00593">
    <property type="entry name" value="RUN"/>
    <property type="match status" value="2"/>
</dbReference>
<accession>A0A8C8BHG9</accession>
<proteinExistence type="inferred from homology"/>
<dbReference type="CDD" id="cd17691">
    <property type="entry name" value="RUN1_DENND5B"/>
    <property type="match status" value="1"/>
</dbReference>
<dbReference type="InterPro" id="IPR037516">
    <property type="entry name" value="Tripartite_DENN"/>
</dbReference>
<dbReference type="Pfam" id="PF01477">
    <property type="entry name" value="PLAT"/>
    <property type="match status" value="1"/>
</dbReference>
<feature type="compositionally biased region" description="Basic and acidic residues" evidence="8">
    <location>
        <begin position="683"/>
        <end position="693"/>
    </location>
</feature>
<evidence type="ECO:0000256" key="8">
    <source>
        <dbReference type="SAM" id="MobiDB-lite"/>
    </source>
</evidence>
<dbReference type="PROSITE" id="PS50826">
    <property type="entry name" value="RUN"/>
    <property type="match status" value="2"/>
</dbReference>
<comment type="similarity">
    <text evidence="2">Belongs to the RAB6IP1 family.</text>
</comment>
<dbReference type="Pfam" id="PF02759">
    <property type="entry name" value="RUN"/>
    <property type="match status" value="2"/>
</dbReference>
<keyword evidence="13" id="KW-1185">Reference proteome</keyword>
<dbReference type="Pfam" id="PF03455">
    <property type="entry name" value="dDENN"/>
    <property type="match status" value="1"/>
</dbReference>
<reference evidence="12" key="1">
    <citation type="submission" date="2025-08" db="UniProtKB">
        <authorList>
            <consortium name="Ensembl"/>
        </authorList>
    </citation>
    <scope>IDENTIFICATION</scope>
</reference>
<feature type="region of interest" description="Disordered" evidence="8">
    <location>
        <begin position="661"/>
        <end position="693"/>
    </location>
</feature>
<feature type="domain" description="PLAT" evidence="9">
    <location>
        <begin position="968"/>
        <end position="1076"/>
    </location>
</feature>
<comment type="subcellular location">
    <subcellularLocation>
        <location evidence="1">Membrane</location>
    </subcellularLocation>
</comment>
<feature type="region of interest" description="Disordered" evidence="8">
    <location>
        <begin position="846"/>
        <end position="865"/>
    </location>
</feature>
<keyword evidence="6" id="KW-0472">Membrane</keyword>
<evidence type="ECO:0000259" key="11">
    <source>
        <dbReference type="PROSITE" id="PS50826"/>
    </source>
</evidence>
<dbReference type="FunFam" id="1.20.58.900:FF:000007">
    <property type="entry name" value="DENN domain-containing protein 5B"/>
    <property type="match status" value="1"/>
</dbReference>
<organism evidence="12 13">
    <name type="scientific">Otus sunia</name>
    <name type="common">Oriental scops-owl</name>
    <dbReference type="NCBI Taxonomy" id="257818"/>
    <lineage>
        <taxon>Eukaryota</taxon>
        <taxon>Metazoa</taxon>
        <taxon>Chordata</taxon>
        <taxon>Craniata</taxon>
        <taxon>Vertebrata</taxon>
        <taxon>Euteleostomi</taxon>
        <taxon>Archelosauria</taxon>
        <taxon>Archosauria</taxon>
        <taxon>Dinosauria</taxon>
        <taxon>Saurischia</taxon>
        <taxon>Theropoda</taxon>
        <taxon>Coelurosauria</taxon>
        <taxon>Aves</taxon>
        <taxon>Neognathae</taxon>
        <taxon>Neoaves</taxon>
        <taxon>Telluraves</taxon>
        <taxon>Strigiformes</taxon>
        <taxon>Strigidae</taxon>
        <taxon>Otus</taxon>
    </lineage>
</organism>
<dbReference type="InterPro" id="IPR001024">
    <property type="entry name" value="PLAT/LH2_dom"/>
</dbReference>
<dbReference type="GO" id="GO:0016020">
    <property type="term" value="C:membrane"/>
    <property type="evidence" value="ECO:0007669"/>
    <property type="project" value="UniProtKB-SubCell"/>
</dbReference>
<dbReference type="Gene3D" id="3.40.50.11500">
    <property type="match status" value="1"/>
</dbReference>
<dbReference type="PROSITE" id="PS50211">
    <property type="entry name" value="DENN"/>
    <property type="match status" value="1"/>
</dbReference>
<dbReference type="Proteomes" id="UP000694552">
    <property type="component" value="Unplaced"/>
</dbReference>
<dbReference type="PANTHER" id="PTHR46070">
    <property type="entry name" value="PINSTRIPE, ISOFORM A"/>
    <property type="match status" value="1"/>
</dbReference>
<dbReference type="InterPro" id="IPR043153">
    <property type="entry name" value="DENN_C"/>
</dbReference>
<name>A0A8C8BHG9_9STRI</name>
<keyword evidence="3" id="KW-0597">Phosphoprotein</keyword>
<feature type="domain" description="RUN" evidence="11">
    <location>
        <begin position="804"/>
        <end position="964"/>
    </location>
</feature>
<dbReference type="Pfam" id="PF03456">
    <property type="entry name" value="uDENN"/>
    <property type="match status" value="1"/>
</dbReference>
<dbReference type="InterPro" id="IPR005112">
    <property type="entry name" value="dDENN_dom"/>
</dbReference>
<evidence type="ECO:0000259" key="10">
    <source>
        <dbReference type="PROSITE" id="PS50211"/>
    </source>
</evidence>
<dbReference type="FunFam" id="1.20.58.900:FF:000008">
    <property type="entry name" value="DENN domain containing 5B"/>
    <property type="match status" value="1"/>
</dbReference>
<dbReference type="InterPro" id="IPR047293">
    <property type="entry name" value="RUN1_DENND5B"/>
</dbReference>
<dbReference type="InterPro" id="IPR047278">
    <property type="entry name" value="DEN5A/B"/>
</dbReference>
<dbReference type="GO" id="GO:0031267">
    <property type="term" value="F:small GTPase binding"/>
    <property type="evidence" value="ECO:0007669"/>
    <property type="project" value="InterPro"/>
</dbReference>
<dbReference type="Gene3D" id="2.60.60.20">
    <property type="entry name" value="PLAT/LH2 domain"/>
    <property type="match status" value="1"/>
</dbReference>
<dbReference type="GO" id="GO:0005085">
    <property type="term" value="F:guanyl-nucleotide exchange factor activity"/>
    <property type="evidence" value="ECO:0007669"/>
    <property type="project" value="UniProtKB-KW"/>
</dbReference>
<comment type="caution">
    <text evidence="7">Lacks conserved residue(s) required for the propagation of feature annotation.</text>
</comment>
<feature type="domain" description="RUN" evidence="11">
    <location>
        <begin position="1150"/>
        <end position="1299"/>
    </location>
</feature>
<dbReference type="Pfam" id="PF02141">
    <property type="entry name" value="DENN"/>
    <property type="match status" value="1"/>
</dbReference>